<dbReference type="SUPFAM" id="SSF53756">
    <property type="entry name" value="UDP-Glycosyltransferase/glycogen phosphorylase"/>
    <property type="match status" value="1"/>
</dbReference>
<proteinExistence type="predicted"/>
<reference evidence="1 2" key="1">
    <citation type="journal article" date="2009" name="Stand. Genomic Sci.">
        <title>Complete genome sequence of Kangiella koreensis type strain (SW-125).</title>
        <authorList>
            <person name="Han C."/>
            <person name="Sikorski J."/>
            <person name="Lapidus A."/>
            <person name="Nolan M."/>
            <person name="Glavina Del Rio T."/>
            <person name="Tice H."/>
            <person name="Cheng J.F."/>
            <person name="Lucas S."/>
            <person name="Chen F."/>
            <person name="Copeland A."/>
            <person name="Ivanova N."/>
            <person name="Mavromatis K."/>
            <person name="Ovchinnikova G."/>
            <person name="Pati A."/>
            <person name="Bruce D."/>
            <person name="Goodwin L."/>
            <person name="Pitluck S."/>
            <person name="Chen A."/>
            <person name="Palaniappan K."/>
            <person name="Land M."/>
            <person name="Hauser L."/>
            <person name="Chang Y.J."/>
            <person name="Jeffries C.D."/>
            <person name="Chain P."/>
            <person name="Saunders E."/>
            <person name="Brettin T."/>
            <person name="Goker M."/>
            <person name="Tindall B.J."/>
            <person name="Bristow J."/>
            <person name="Eisen J.A."/>
            <person name="Markowitz V."/>
            <person name="Hugenholtz P."/>
            <person name="Kyrpides N.C."/>
            <person name="Klenk H.P."/>
            <person name="Detter J.C."/>
        </authorList>
    </citation>
    <scope>NUCLEOTIDE SEQUENCE [LARGE SCALE GENOMIC DNA]</scope>
    <source>
        <strain evidence="2">DSM 16069 / KCTC 12182 / SW-125</strain>
    </source>
</reference>
<dbReference type="GO" id="GO:0047355">
    <property type="term" value="F:CDP-glycerol glycerophosphotransferase activity"/>
    <property type="evidence" value="ECO:0007669"/>
    <property type="project" value="InterPro"/>
</dbReference>
<dbReference type="RefSeq" id="WP_015781562.1">
    <property type="nucleotide sequence ID" value="NC_013166.1"/>
</dbReference>
<dbReference type="GO" id="GO:0016020">
    <property type="term" value="C:membrane"/>
    <property type="evidence" value="ECO:0007669"/>
    <property type="project" value="InterPro"/>
</dbReference>
<keyword evidence="1" id="KW-0808">Transferase</keyword>
<dbReference type="EMBL" id="CP001707">
    <property type="protein sequence ID" value="ACV27957.1"/>
    <property type="molecule type" value="Genomic_DNA"/>
</dbReference>
<dbReference type="Proteomes" id="UP000001231">
    <property type="component" value="Chromosome"/>
</dbReference>
<dbReference type="InterPro" id="IPR043148">
    <property type="entry name" value="TagF_C"/>
</dbReference>
<organism evidence="1 2">
    <name type="scientific">Kangiella koreensis (strain DSM 16069 / JCM 12317 / KCTC 12182 / SW-125)</name>
    <dbReference type="NCBI Taxonomy" id="523791"/>
    <lineage>
        <taxon>Bacteria</taxon>
        <taxon>Pseudomonadati</taxon>
        <taxon>Pseudomonadota</taxon>
        <taxon>Gammaproteobacteria</taxon>
        <taxon>Kangiellales</taxon>
        <taxon>Kangiellaceae</taxon>
        <taxon>Kangiella</taxon>
    </lineage>
</organism>
<keyword evidence="2" id="KW-1185">Reference proteome</keyword>
<evidence type="ECO:0000313" key="2">
    <source>
        <dbReference type="Proteomes" id="UP000001231"/>
    </source>
</evidence>
<accession>C7R9T8</accession>
<dbReference type="STRING" id="523791.Kkor_2549"/>
<evidence type="ECO:0000313" key="1">
    <source>
        <dbReference type="EMBL" id="ACV27957.1"/>
    </source>
</evidence>
<dbReference type="KEGG" id="kko:Kkor_2549"/>
<dbReference type="HOGENOM" id="CLU_780148_0_0_6"/>
<dbReference type="Gene3D" id="3.40.50.12580">
    <property type="match status" value="1"/>
</dbReference>
<gene>
    <name evidence="1" type="ordered locus">Kkor_2549</name>
</gene>
<dbReference type="eggNOG" id="COG1887">
    <property type="taxonomic scope" value="Bacteria"/>
</dbReference>
<dbReference type="AlphaFoldDB" id="C7R9T8"/>
<protein>
    <submittedName>
        <fullName evidence="1">CDP-glycerol:poly(Glycerophosphate)glycerophosphotransferase</fullName>
    </submittedName>
</protein>
<name>C7R9T8_KANKD</name>
<dbReference type="InParanoid" id="C7R9T8"/>
<dbReference type="Pfam" id="PF04464">
    <property type="entry name" value="Glyphos_transf"/>
    <property type="match status" value="1"/>
</dbReference>
<sequence>MKILFDVAYLYYLPHFTPVLDELKAQGTELGIVFHSEPPATIKTQLASLAEIHIINEDDLVSFYITQNPDWIVFGHAAEIAEQLNSHCKTALILHGLGPKSTYYNASSSPIQYRFVESEHRTQTLQQLYPDKTFVTTGYTKLDPLVNGTSENIDLADKGLVPGKKTILYSPTFYPSTIEKFPKNWPEQFSDYNILIKPHYLSLIKSAYKKQRELFEHWKNYPNVYLASPEEQSLLPFMATADLMISETSSALFEFMALNKPVIVGHFLKLRVGYWGFLKYRLQKRLSDDYRLFKEIGTNINHYHELKEAVENNLRNPKLFEQQRLKYIEQIVGTVDGHCSKRVANFLLNN</sequence>
<dbReference type="InterPro" id="IPR007554">
    <property type="entry name" value="Glycerophosphate_synth"/>
</dbReference>